<proteinExistence type="predicted"/>
<keyword evidence="2" id="KW-1185">Reference proteome</keyword>
<accession>A0ABD3GAX5</accession>
<name>A0ABD3GAX5_9MARC</name>
<comment type="caution">
    <text evidence="1">The sequence shown here is derived from an EMBL/GenBank/DDBJ whole genome shotgun (WGS) entry which is preliminary data.</text>
</comment>
<dbReference type="AlphaFoldDB" id="A0ABD3GAX5"/>
<sequence>MAQGGYMSPKFCLGSAFLGIVCFLLFLLAFCEAAFCCSGILLPSIFHPRNNSCCSELHAKSVLNVERAVARSEEEIRQFCLKQQEFGPRKALNGGATEVDFDCGVNLVRLAVSLTSLPVRISNF</sequence>
<dbReference type="EMBL" id="JBJQOH010000008">
    <property type="protein sequence ID" value="KAL3675322.1"/>
    <property type="molecule type" value="Genomic_DNA"/>
</dbReference>
<dbReference type="Proteomes" id="UP001633002">
    <property type="component" value="Unassembled WGS sequence"/>
</dbReference>
<evidence type="ECO:0000313" key="1">
    <source>
        <dbReference type="EMBL" id="KAL3675322.1"/>
    </source>
</evidence>
<organism evidence="1 2">
    <name type="scientific">Riccia sorocarpa</name>
    <dbReference type="NCBI Taxonomy" id="122646"/>
    <lineage>
        <taxon>Eukaryota</taxon>
        <taxon>Viridiplantae</taxon>
        <taxon>Streptophyta</taxon>
        <taxon>Embryophyta</taxon>
        <taxon>Marchantiophyta</taxon>
        <taxon>Marchantiopsida</taxon>
        <taxon>Marchantiidae</taxon>
        <taxon>Marchantiales</taxon>
        <taxon>Ricciaceae</taxon>
        <taxon>Riccia</taxon>
    </lineage>
</organism>
<reference evidence="1 2" key="1">
    <citation type="submission" date="2024-09" db="EMBL/GenBank/DDBJ databases">
        <title>Chromosome-scale assembly of Riccia sorocarpa.</title>
        <authorList>
            <person name="Paukszto L."/>
        </authorList>
    </citation>
    <scope>NUCLEOTIDE SEQUENCE [LARGE SCALE GENOMIC DNA]</scope>
    <source>
        <strain evidence="1">LP-2024</strain>
        <tissue evidence="1">Aerial parts of the thallus</tissue>
    </source>
</reference>
<gene>
    <name evidence="1" type="ORF">R1sor_025270</name>
</gene>
<evidence type="ECO:0000313" key="2">
    <source>
        <dbReference type="Proteomes" id="UP001633002"/>
    </source>
</evidence>
<protein>
    <submittedName>
        <fullName evidence="1">Uncharacterized protein</fullName>
    </submittedName>
</protein>